<dbReference type="InterPro" id="IPR050808">
    <property type="entry name" value="Phage_Integrase"/>
</dbReference>
<comment type="similarity">
    <text evidence="1">Belongs to the 'phage' integrase family.</text>
</comment>
<proteinExistence type="inferred from homology"/>
<dbReference type="InterPro" id="IPR011010">
    <property type="entry name" value="DNA_brk_join_enz"/>
</dbReference>
<evidence type="ECO:0000256" key="4">
    <source>
        <dbReference type="ARBA" id="ARBA00023172"/>
    </source>
</evidence>
<dbReference type="OrthoDB" id="9775880at2"/>
<keyword evidence="4" id="KW-0233">DNA recombination</keyword>
<evidence type="ECO:0000256" key="1">
    <source>
        <dbReference type="ARBA" id="ARBA00008857"/>
    </source>
</evidence>
<dbReference type="EMBL" id="RQIS01000018">
    <property type="protein sequence ID" value="RQH02746.1"/>
    <property type="molecule type" value="Genomic_DNA"/>
</dbReference>
<dbReference type="PROSITE" id="PS51898">
    <property type="entry name" value="TYR_RECOMBINASE"/>
    <property type="match status" value="1"/>
</dbReference>
<dbReference type="Pfam" id="PF13356">
    <property type="entry name" value="Arm-DNA-bind_3"/>
    <property type="match status" value="1"/>
</dbReference>
<dbReference type="GO" id="GO:0015074">
    <property type="term" value="P:DNA integration"/>
    <property type="evidence" value="ECO:0007669"/>
    <property type="project" value="UniProtKB-KW"/>
</dbReference>
<dbReference type="Gene3D" id="3.30.160.390">
    <property type="entry name" value="Integrase, DNA-binding domain"/>
    <property type="match status" value="1"/>
</dbReference>
<dbReference type="CDD" id="cd00801">
    <property type="entry name" value="INT_P4_C"/>
    <property type="match status" value="1"/>
</dbReference>
<dbReference type="PANTHER" id="PTHR30629">
    <property type="entry name" value="PROPHAGE INTEGRASE"/>
    <property type="match status" value="1"/>
</dbReference>
<keyword evidence="2" id="KW-0229">DNA integration</keyword>
<evidence type="ECO:0000313" key="6">
    <source>
        <dbReference type="EMBL" id="RQH02746.1"/>
    </source>
</evidence>
<dbReference type="GO" id="GO:0003677">
    <property type="term" value="F:DNA binding"/>
    <property type="evidence" value="ECO:0007669"/>
    <property type="project" value="UniProtKB-KW"/>
</dbReference>
<reference evidence="6 7" key="1">
    <citation type="submission" date="2018-11" db="EMBL/GenBank/DDBJ databases">
        <title>Paraburkholderia sp. DHOA04, isolated from soil.</title>
        <authorList>
            <person name="Gao Z.-H."/>
            <person name="Qiu L.-H."/>
            <person name="Fu J.-C."/>
        </authorList>
    </citation>
    <scope>NUCLEOTIDE SEQUENCE [LARGE SCALE GENOMIC DNA]</scope>
    <source>
        <strain evidence="6 7">DHOA04</strain>
    </source>
</reference>
<name>A0A3N6PT17_9BURK</name>
<dbReference type="InterPro" id="IPR025166">
    <property type="entry name" value="Integrase_DNA_bind_dom"/>
</dbReference>
<dbReference type="PANTHER" id="PTHR30629:SF2">
    <property type="entry name" value="PROPHAGE INTEGRASE INTS-RELATED"/>
    <property type="match status" value="1"/>
</dbReference>
<dbReference type="InterPro" id="IPR038488">
    <property type="entry name" value="Integrase_DNA-bd_sf"/>
</dbReference>
<organism evidence="6 7">
    <name type="scientific">Paraburkholderia dinghuensis</name>
    <dbReference type="NCBI Taxonomy" id="2305225"/>
    <lineage>
        <taxon>Bacteria</taxon>
        <taxon>Pseudomonadati</taxon>
        <taxon>Pseudomonadota</taxon>
        <taxon>Betaproteobacteria</taxon>
        <taxon>Burkholderiales</taxon>
        <taxon>Burkholderiaceae</taxon>
        <taxon>Paraburkholderia</taxon>
    </lineage>
</organism>
<dbReference type="Gene3D" id="1.10.443.10">
    <property type="entry name" value="Intergrase catalytic core"/>
    <property type="match status" value="1"/>
</dbReference>
<dbReference type="GO" id="GO:0006310">
    <property type="term" value="P:DNA recombination"/>
    <property type="evidence" value="ECO:0007669"/>
    <property type="project" value="UniProtKB-KW"/>
</dbReference>
<dbReference type="Proteomes" id="UP000272778">
    <property type="component" value="Unassembled WGS sequence"/>
</dbReference>
<evidence type="ECO:0000256" key="3">
    <source>
        <dbReference type="ARBA" id="ARBA00023125"/>
    </source>
</evidence>
<keyword evidence="7" id="KW-1185">Reference proteome</keyword>
<sequence length="492" mass="56465">MGNVVGERAAQQVTEVTLSRLTAADDNRTVRDGSGLSGKVHAARDGAVSVHFRYRYRFNNRAREATLGAWPRDSLDTIRDRFEEIRLRVAHGTDPAGRKQVVAAKLKQEQADIERRREQQLTFADLYSLWQAEGLLRKDGGEYARGFCERHLLPLLGHTKLRDLNDSALTTRLRALIAEGKCRTALELHAFAGQVLRWGLVRNPWRRLLDVNPVELIDIDRLLPPDYKPFRERVLTPEEVWTLNQRFMTIREAWTLTPNFRRSIKPLDRCLELGVGIALATMVRSCELMQAPWKNVNLERRTWFIPGAHCKNKRAYTVFLSDFAVELLTNLRELTGGTPWLFPHRKDDTLHAPIKDIGNALAFRQSDDGTPKKAKMRPINSSLLLPGGRWSTHDLRRTGATYMQALDIAPVVIERCLNHVSSLDQTDRQLNRQLMRHYHQYSYQREMRAAWQKLGAFLEKTCRGEIPQLPNPDYDAYDIDADDDMRALSEAA</sequence>
<dbReference type="InterPro" id="IPR002104">
    <property type="entry name" value="Integrase_catalytic"/>
</dbReference>
<accession>A0A3N6PT17</accession>
<comment type="caution">
    <text evidence="6">The sequence shown here is derived from an EMBL/GenBank/DDBJ whole genome shotgun (WGS) entry which is preliminary data.</text>
</comment>
<protein>
    <submittedName>
        <fullName evidence="6">Site-specific integrase</fullName>
    </submittedName>
</protein>
<dbReference type="AlphaFoldDB" id="A0A3N6PT17"/>
<dbReference type="Pfam" id="PF00589">
    <property type="entry name" value="Phage_integrase"/>
    <property type="match status" value="1"/>
</dbReference>
<gene>
    <name evidence="6" type="ORF">D1Y85_21680</name>
</gene>
<dbReference type="InterPro" id="IPR013762">
    <property type="entry name" value="Integrase-like_cat_sf"/>
</dbReference>
<evidence type="ECO:0000256" key="2">
    <source>
        <dbReference type="ARBA" id="ARBA00022908"/>
    </source>
</evidence>
<dbReference type="InterPro" id="IPR010998">
    <property type="entry name" value="Integrase_recombinase_N"/>
</dbReference>
<feature type="domain" description="Tyr recombinase" evidence="5">
    <location>
        <begin position="251"/>
        <end position="452"/>
    </location>
</feature>
<keyword evidence="3" id="KW-0238">DNA-binding</keyword>
<evidence type="ECO:0000313" key="7">
    <source>
        <dbReference type="Proteomes" id="UP000272778"/>
    </source>
</evidence>
<dbReference type="SUPFAM" id="SSF56349">
    <property type="entry name" value="DNA breaking-rejoining enzymes"/>
    <property type="match status" value="1"/>
</dbReference>
<dbReference type="Gene3D" id="1.10.150.130">
    <property type="match status" value="1"/>
</dbReference>
<evidence type="ECO:0000259" key="5">
    <source>
        <dbReference type="PROSITE" id="PS51898"/>
    </source>
</evidence>